<dbReference type="AlphaFoldDB" id="A0A218XC39"/>
<evidence type="ECO:0000313" key="2">
    <source>
        <dbReference type="EMBL" id="OWM82785.1"/>
    </source>
</evidence>
<organism evidence="2 3">
    <name type="scientific">Punica granatum</name>
    <name type="common">Pomegranate</name>
    <dbReference type="NCBI Taxonomy" id="22663"/>
    <lineage>
        <taxon>Eukaryota</taxon>
        <taxon>Viridiplantae</taxon>
        <taxon>Streptophyta</taxon>
        <taxon>Embryophyta</taxon>
        <taxon>Tracheophyta</taxon>
        <taxon>Spermatophyta</taxon>
        <taxon>Magnoliopsida</taxon>
        <taxon>eudicotyledons</taxon>
        <taxon>Gunneridae</taxon>
        <taxon>Pentapetalae</taxon>
        <taxon>rosids</taxon>
        <taxon>malvids</taxon>
        <taxon>Myrtales</taxon>
        <taxon>Lythraceae</taxon>
        <taxon>Punica</taxon>
    </lineage>
</organism>
<comment type="caution">
    <text evidence="2">The sequence shown here is derived from an EMBL/GenBank/DDBJ whole genome shotgun (WGS) entry which is preliminary data.</text>
</comment>
<dbReference type="EMBL" id="MTKT01001958">
    <property type="protein sequence ID" value="OWM82785.1"/>
    <property type="molecule type" value="Genomic_DNA"/>
</dbReference>
<evidence type="ECO:0000313" key="3">
    <source>
        <dbReference type="Proteomes" id="UP000197138"/>
    </source>
</evidence>
<gene>
    <name evidence="2" type="ORF">CDL15_Pgr008666</name>
</gene>
<sequence>MNRYSPRSRRQRQLNKPFNLDACVSTEIERHLGENRAFPIAKTHHRQHAMISSEAGHIRLQERLSSKGHSPRERQRMIGSGDRTRRLTQTTKIRASPSNIHTEATLVTHTPGAILFSF</sequence>
<evidence type="ECO:0000256" key="1">
    <source>
        <dbReference type="SAM" id="MobiDB-lite"/>
    </source>
</evidence>
<name>A0A218XC39_PUNGR</name>
<accession>A0A218XC39</accession>
<proteinExistence type="predicted"/>
<feature type="compositionally biased region" description="Basic and acidic residues" evidence="1">
    <location>
        <begin position="62"/>
        <end position="76"/>
    </location>
</feature>
<dbReference type="Proteomes" id="UP000197138">
    <property type="component" value="Unassembled WGS sequence"/>
</dbReference>
<feature type="region of interest" description="Disordered" evidence="1">
    <location>
        <begin position="62"/>
        <end position="92"/>
    </location>
</feature>
<protein>
    <submittedName>
        <fullName evidence="2">Uncharacterized protein</fullName>
    </submittedName>
</protein>
<reference evidence="3" key="1">
    <citation type="journal article" date="2017" name="Plant J.">
        <title>The pomegranate (Punica granatum L.) genome and the genomics of punicalagin biosynthesis.</title>
        <authorList>
            <person name="Qin G."/>
            <person name="Xu C."/>
            <person name="Ming R."/>
            <person name="Tang H."/>
            <person name="Guyot R."/>
            <person name="Kramer E.M."/>
            <person name="Hu Y."/>
            <person name="Yi X."/>
            <person name="Qi Y."/>
            <person name="Xu X."/>
            <person name="Gao Z."/>
            <person name="Pan H."/>
            <person name="Jian J."/>
            <person name="Tian Y."/>
            <person name="Yue Z."/>
            <person name="Xu Y."/>
        </authorList>
    </citation>
    <scope>NUCLEOTIDE SEQUENCE [LARGE SCALE GENOMIC DNA]</scope>
    <source>
        <strain evidence="3">cv. Dabenzi</strain>
    </source>
</reference>